<keyword evidence="1" id="KW-1133">Transmembrane helix</keyword>
<keyword evidence="1" id="KW-0812">Transmembrane</keyword>
<sequence length="232" mass="26072">MFASFNSVGAQGYQEICLVLTPACERCKHDTADLSALMTQSSADPEGGRSIHRSRRTSKLAVLVVLQNMLVAACLLTTFYLYYSREVPEVSQNAVYIQFEGVTVLHRNTTVKFANIHSSHMVELRDEDKIRIKCAGPYIWHMDVCYESMPQEATGATGATGMLQLQVKRSETPASSFTMNATTHPVCRGLQSVVYLREKEEASVRLWCSEQFRIINMTMGLHYLLGERDMVC</sequence>
<organism evidence="2 3">
    <name type="scientific">Oryzias melastigma</name>
    <name type="common">Marine medaka</name>
    <dbReference type="NCBI Taxonomy" id="30732"/>
    <lineage>
        <taxon>Eukaryota</taxon>
        <taxon>Metazoa</taxon>
        <taxon>Chordata</taxon>
        <taxon>Craniata</taxon>
        <taxon>Vertebrata</taxon>
        <taxon>Euteleostomi</taxon>
        <taxon>Actinopterygii</taxon>
        <taxon>Neopterygii</taxon>
        <taxon>Teleostei</taxon>
        <taxon>Neoteleostei</taxon>
        <taxon>Acanthomorphata</taxon>
        <taxon>Ovalentaria</taxon>
        <taxon>Atherinomorphae</taxon>
        <taxon>Beloniformes</taxon>
        <taxon>Adrianichthyidae</taxon>
        <taxon>Oryziinae</taxon>
        <taxon>Oryzias</taxon>
    </lineage>
</organism>
<gene>
    <name evidence="2" type="ORF">FQA47_019587</name>
</gene>
<reference evidence="2" key="1">
    <citation type="journal article" name="BMC Genomics">
        <title>Long-read sequencing and de novo genome assembly of marine medaka (Oryzias melastigma).</title>
        <authorList>
            <person name="Liang P."/>
            <person name="Saqib H.S.A."/>
            <person name="Ni X."/>
            <person name="Shen Y."/>
        </authorList>
    </citation>
    <scope>NUCLEOTIDE SEQUENCE</scope>
    <source>
        <strain evidence="2">Bigg-433</strain>
    </source>
</reference>
<dbReference type="Proteomes" id="UP000646548">
    <property type="component" value="Unassembled WGS sequence"/>
</dbReference>
<keyword evidence="1" id="KW-0472">Membrane</keyword>
<name>A0A834FE66_ORYME</name>
<feature type="transmembrane region" description="Helical" evidence="1">
    <location>
        <begin position="60"/>
        <end position="83"/>
    </location>
</feature>
<proteinExistence type="predicted"/>
<protein>
    <submittedName>
        <fullName evidence="2">Uncharacterized protein</fullName>
    </submittedName>
</protein>
<evidence type="ECO:0000313" key="2">
    <source>
        <dbReference type="EMBL" id="KAF6727952.1"/>
    </source>
</evidence>
<accession>A0A834FE66</accession>
<dbReference type="EMBL" id="WKFB01000296">
    <property type="protein sequence ID" value="KAF6727952.1"/>
    <property type="molecule type" value="Genomic_DNA"/>
</dbReference>
<evidence type="ECO:0000256" key="1">
    <source>
        <dbReference type="SAM" id="Phobius"/>
    </source>
</evidence>
<comment type="caution">
    <text evidence="2">The sequence shown here is derived from an EMBL/GenBank/DDBJ whole genome shotgun (WGS) entry which is preliminary data.</text>
</comment>
<evidence type="ECO:0000313" key="3">
    <source>
        <dbReference type="Proteomes" id="UP000646548"/>
    </source>
</evidence>
<dbReference type="AlphaFoldDB" id="A0A834FE66"/>